<comment type="caution">
    <text evidence="2">The sequence shown here is derived from an EMBL/GenBank/DDBJ whole genome shotgun (WGS) entry which is preliminary data.</text>
</comment>
<dbReference type="InterPro" id="IPR000210">
    <property type="entry name" value="BTB/POZ_dom"/>
</dbReference>
<protein>
    <recommendedName>
        <fullName evidence="1">BTB domain-containing protein</fullName>
    </recommendedName>
</protein>
<evidence type="ECO:0000313" key="2">
    <source>
        <dbReference type="EMBL" id="KAK6752447.1"/>
    </source>
</evidence>
<reference evidence="2 3" key="1">
    <citation type="submission" date="2023-08" db="EMBL/GenBank/DDBJ databases">
        <title>A Necator americanus chromosomal reference genome.</title>
        <authorList>
            <person name="Ilik V."/>
            <person name="Petrzelkova K.J."/>
            <person name="Pardy F."/>
            <person name="Fuh T."/>
            <person name="Niatou-Singa F.S."/>
            <person name="Gouil Q."/>
            <person name="Baker L."/>
            <person name="Ritchie M.E."/>
            <person name="Jex A.R."/>
            <person name="Gazzola D."/>
            <person name="Li H."/>
            <person name="Toshio Fujiwara R."/>
            <person name="Zhan B."/>
            <person name="Aroian R.V."/>
            <person name="Pafco B."/>
            <person name="Schwarz E.M."/>
        </authorList>
    </citation>
    <scope>NUCLEOTIDE SEQUENCE [LARGE SCALE GENOMIC DNA]</scope>
    <source>
        <strain evidence="2 3">Aroian</strain>
        <tissue evidence="2">Whole animal</tissue>
    </source>
</reference>
<dbReference type="InterPro" id="IPR011333">
    <property type="entry name" value="SKP1/BTB/POZ_sf"/>
</dbReference>
<evidence type="ECO:0000313" key="3">
    <source>
        <dbReference type="Proteomes" id="UP001303046"/>
    </source>
</evidence>
<name>A0ABR1DPT4_NECAM</name>
<dbReference type="SUPFAM" id="SSF54695">
    <property type="entry name" value="POZ domain"/>
    <property type="match status" value="1"/>
</dbReference>
<feature type="domain" description="BTB" evidence="1">
    <location>
        <begin position="27"/>
        <end position="121"/>
    </location>
</feature>
<dbReference type="Gene3D" id="3.30.710.10">
    <property type="entry name" value="Potassium Channel Kv1.1, Chain A"/>
    <property type="match status" value="1"/>
</dbReference>
<dbReference type="EMBL" id="JAVFWL010000004">
    <property type="protein sequence ID" value="KAK6752447.1"/>
    <property type="molecule type" value="Genomic_DNA"/>
</dbReference>
<evidence type="ECO:0000259" key="1">
    <source>
        <dbReference type="Pfam" id="PF00651"/>
    </source>
</evidence>
<dbReference type="CDD" id="cd18186">
    <property type="entry name" value="BTB_POZ_ZBTB_KLHL-like"/>
    <property type="match status" value="1"/>
</dbReference>
<keyword evidence="3" id="KW-1185">Reference proteome</keyword>
<accession>A0ABR1DPT4</accession>
<sequence length="382" mass="43295">MSAVAVKFIVENPEKTELHRNRNANRSLKINDTIYRVHKELLKCSEVLGKLVKESDRTLLRLDHLTADQENFTPCGLDIALDWLYGKRVEFTDEQLPDALAAAFALKMYDMIHAIEEAVLNHIGDPFALTILLYHIDNFTPETRKQILKSAAAEIGEVSRLRPFVGCPSSTFRRLMKVAIRNVGDSVNAMDVIEAILIWATENVENDLVVSLLQQIPIDDLSTDEMDMLSEFAIDCGLGRLMTVVTNRFYALNTSSLSQRLDFEESENLERYVEEQKAAREDRNGKRIAAGKNVTSTRTTQDKTEVKEEPAGIRIIATPEDRQYIRKIMEKTEAVYFGAVPLEKSNNDLHIEITYQGPKEAAKDDPVKLYFDFEIDPPVTVS</sequence>
<dbReference type="Proteomes" id="UP001303046">
    <property type="component" value="Unassembled WGS sequence"/>
</dbReference>
<organism evidence="2 3">
    <name type="scientific">Necator americanus</name>
    <name type="common">Human hookworm</name>
    <dbReference type="NCBI Taxonomy" id="51031"/>
    <lineage>
        <taxon>Eukaryota</taxon>
        <taxon>Metazoa</taxon>
        <taxon>Ecdysozoa</taxon>
        <taxon>Nematoda</taxon>
        <taxon>Chromadorea</taxon>
        <taxon>Rhabditida</taxon>
        <taxon>Rhabditina</taxon>
        <taxon>Rhabditomorpha</taxon>
        <taxon>Strongyloidea</taxon>
        <taxon>Ancylostomatidae</taxon>
        <taxon>Bunostominae</taxon>
        <taxon>Necator</taxon>
    </lineage>
</organism>
<proteinExistence type="predicted"/>
<dbReference type="Pfam" id="PF00651">
    <property type="entry name" value="BTB"/>
    <property type="match status" value="1"/>
</dbReference>
<gene>
    <name evidence="2" type="primary">Necator_chrIV.g17008</name>
    <name evidence="2" type="ORF">RB195_003710</name>
</gene>